<organism evidence="2 3">
    <name type="scientific">Candidatus Segetimicrobium genomatis</name>
    <dbReference type="NCBI Taxonomy" id="2569760"/>
    <lineage>
        <taxon>Bacteria</taxon>
        <taxon>Bacillati</taxon>
        <taxon>Candidatus Sysuimicrobiota</taxon>
        <taxon>Candidatus Sysuimicrobiia</taxon>
        <taxon>Candidatus Sysuimicrobiales</taxon>
        <taxon>Candidatus Segetimicrobiaceae</taxon>
        <taxon>Candidatus Segetimicrobium</taxon>
    </lineage>
</organism>
<protein>
    <submittedName>
        <fullName evidence="2">Transposase</fullName>
    </submittedName>
</protein>
<dbReference type="InterPro" id="IPR036397">
    <property type="entry name" value="RNaseH_sf"/>
</dbReference>
<dbReference type="GO" id="GO:0003676">
    <property type="term" value="F:nucleic acid binding"/>
    <property type="evidence" value="ECO:0007669"/>
    <property type="project" value="InterPro"/>
</dbReference>
<feature type="non-terminal residue" evidence="2">
    <location>
        <position position="293"/>
    </location>
</feature>
<dbReference type="EMBL" id="VBAO01000433">
    <property type="protein sequence ID" value="TMI77735.1"/>
    <property type="molecule type" value="Genomic_DNA"/>
</dbReference>
<dbReference type="InterPro" id="IPR001584">
    <property type="entry name" value="Integrase_cat-core"/>
</dbReference>
<evidence type="ECO:0000313" key="3">
    <source>
        <dbReference type="Proteomes" id="UP000320048"/>
    </source>
</evidence>
<dbReference type="SUPFAM" id="SSF46689">
    <property type="entry name" value="Homeodomain-like"/>
    <property type="match status" value="1"/>
</dbReference>
<proteinExistence type="predicted"/>
<dbReference type="GO" id="GO:0015074">
    <property type="term" value="P:DNA integration"/>
    <property type="evidence" value="ECO:0007669"/>
    <property type="project" value="InterPro"/>
</dbReference>
<evidence type="ECO:0000313" key="2">
    <source>
        <dbReference type="EMBL" id="TMI77735.1"/>
    </source>
</evidence>
<feature type="domain" description="Integrase catalytic" evidence="1">
    <location>
        <begin position="149"/>
        <end position="293"/>
    </location>
</feature>
<name>A0A537J2L9_9BACT</name>
<dbReference type="AlphaFoldDB" id="A0A537J2L9"/>
<dbReference type="InterPro" id="IPR009057">
    <property type="entry name" value="Homeodomain-like_sf"/>
</dbReference>
<dbReference type="Gene3D" id="3.30.420.10">
    <property type="entry name" value="Ribonuclease H-like superfamily/Ribonuclease H"/>
    <property type="match status" value="1"/>
</dbReference>
<dbReference type="SUPFAM" id="SSF53098">
    <property type="entry name" value="Ribonuclease H-like"/>
    <property type="match status" value="1"/>
</dbReference>
<reference evidence="2 3" key="1">
    <citation type="journal article" date="2019" name="Nat. Microbiol.">
        <title>Mediterranean grassland soil C-N compound turnover is dependent on rainfall and depth, and is mediated by genomically divergent microorganisms.</title>
        <authorList>
            <person name="Diamond S."/>
            <person name="Andeer P.F."/>
            <person name="Li Z."/>
            <person name="Crits-Christoph A."/>
            <person name="Burstein D."/>
            <person name="Anantharaman K."/>
            <person name="Lane K.R."/>
            <person name="Thomas B.C."/>
            <person name="Pan C."/>
            <person name="Northen T.R."/>
            <person name="Banfield J.F."/>
        </authorList>
    </citation>
    <scope>NUCLEOTIDE SEQUENCE [LARGE SCALE GENOMIC DNA]</scope>
    <source>
        <strain evidence="2">NP_7</strain>
    </source>
</reference>
<dbReference type="Proteomes" id="UP000320048">
    <property type="component" value="Unassembled WGS sequence"/>
</dbReference>
<dbReference type="InterPro" id="IPR055247">
    <property type="entry name" value="InsJ-like_HTH"/>
</dbReference>
<dbReference type="Pfam" id="PF13518">
    <property type="entry name" value="HTH_28"/>
    <property type="match status" value="1"/>
</dbReference>
<evidence type="ECO:0000259" key="1">
    <source>
        <dbReference type="PROSITE" id="PS50994"/>
    </source>
</evidence>
<dbReference type="PROSITE" id="PS50994">
    <property type="entry name" value="INTEGRASE"/>
    <property type="match status" value="1"/>
</dbReference>
<accession>A0A537J2L9</accession>
<comment type="caution">
    <text evidence="2">The sequence shown here is derived from an EMBL/GenBank/DDBJ whole genome shotgun (WGS) entry which is preliminary data.</text>
</comment>
<sequence length="293" mass="33511">MTLDDSVRRHRLAILQRAALLGSVTQEAGISRTLFYRWLQRYLRYGAEGLRPRPTRPTRWPRQAIPALEHAVLAYALLWPTHGQARLALQLRQPLWGGWRISASSVYAIFRRHGLQTRWERLTRLEAHAATDGLLTERTRRRLVRPHVEAQRPGDLVCLDAFYIGKLKGVGKVWQLTACDAACSYGIATLVPRVTQQAAIQFLRGQLVPAYARAGHRIQAVLTDGGPEWQAGFGAACRELGISHRRTRPRHAWTNGFVKRLQGTILTELWRVAFRRTYYRSIAQLEHDLQAYL</sequence>
<dbReference type="InterPro" id="IPR012337">
    <property type="entry name" value="RNaseH-like_sf"/>
</dbReference>
<gene>
    <name evidence="2" type="ORF">E6H04_13625</name>
</gene>